<evidence type="ECO:0000313" key="4">
    <source>
        <dbReference type="Proteomes" id="UP000245119"/>
    </source>
</evidence>
<dbReference type="PANTHER" id="PTHR14689">
    <property type="entry name" value="PHORBOL-ESTER_DAG-TYPE DOMAIN-CONTAINING PROTEIN"/>
    <property type="match status" value="1"/>
</dbReference>
<dbReference type="EMBL" id="PZQS01000003">
    <property type="protein sequence ID" value="PVD33775.1"/>
    <property type="molecule type" value="Genomic_DNA"/>
</dbReference>
<feature type="region of interest" description="Disordered" evidence="1">
    <location>
        <begin position="383"/>
        <end position="402"/>
    </location>
</feature>
<gene>
    <name evidence="3" type="ORF">C0Q70_05035</name>
</gene>
<dbReference type="PANTHER" id="PTHR14689:SF0">
    <property type="entry name" value="COILED-COIL DOMAIN-CONTAINING PROTEIN 82"/>
    <property type="match status" value="1"/>
</dbReference>
<feature type="compositionally biased region" description="Basic residues" evidence="1">
    <location>
        <begin position="14"/>
        <end position="23"/>
    </location>
</feature>
<dbReference type="Pfam" id="PF13926">
    <property type="entry name" value="DUF4211"/>
    <property type="match status" value="1"/>
</dbReference>
<comment type="caution">
    <text evidence="3">The sequence shown here is derived from an EMBL/GenBank/DDBJ whole genome shotgun (WGS) entry which is preliminary data.</text>
</comment>
<keyword evidence="4" id="KW-1185">Reference proteome</keyword>
<evidence type="ECO:0000313" key="3">
    <source>
        <dbReference type="EMBL" id="PVD33775.1"/>
    </source>
</evidence>
<feature type="compositionally biased region" description="Acidic residues" evidence="1">
    <location>
        <begin position="114"/>
        <end position="123"/>
    </location>
</feature>
<dbReference type="AlphaFoldDB" id="A0A2T7PK12"/>
<sequence>MYPQSYTKIQIPVQKKKKKKCRKKCLDQEKGEHVVQEVAEGPKRPPMFVIDSPVPQIEVRPKRGKSKAKRGQRGTRGGRQSSESFGEAEASPPAKVARHDSSVANGASRSETADVAEDETEEVVDENFQAGRFILEKKDLHNYESYPVWRLEQARMIRKFEMFIDDGRVLHKAVSTYSSWVPTMRAQFVPIRVLVISTRPNSEIVEVLEEYRPKPPADGRMIEQKLEQMDRIVHWKPKFRECMRMKPQMREINRPNLKQSCQACENSSPPTIKSVLFHGAPYDRFLLSELPDSENSSSSMEFFVGKTAAPFITQYHSLHHFKYRLYQRCRAKVHMVRESNKSQNIKDESILDQCLQNRAWVLKHQEMKQSIFVRFVGSGKLDFSGKGSHRAHGHQGMPLETK</sequence>
<dbReference type="STRING" id="400727.A0A2T7PK12"/>
<dbReference type="Proteomes" id="UP000245119">
    <property type="component" value="Linkage Group LG3"/>
</dbReference>
<name>A0A2T7PK12_POMCA</name>
<feature type="region of interest" description="Disordered" evidence="1">
    <location>
        <begin position="1"/>
        <end position="123"/>
    </location>
</feature>
<dbReference type="OrthoDB" id="21499at2759"/>
<accession>A0A2T7PK12</accession>
<dbReference type="InterPro" id="IPR025451">
    <property type="entry name" value="DUF4211"/>
</dbReference>
<feature type="compositionally biased region" description="Basic and acidic residues" evidence="1">
    <location>
        <begin position="24"/>
        <end position="43"/>
    </location>
</feature>
<evidence type="ECO:0000256" key="1">
    <source>
        <dbReference type="SAM" id="MobiDB-lite"/>
    </source>
</evidence>
<organism evidence="3 4">
    <name type="scientific">Pomacea canaliculata</name>
    <name type="common">Golden apple snail</name>
    <dbReference type="NCBI Taxonomy" id="400727"/>
    <lineage>
        <taxon>Eukaryota</taxon>
        <taxon>Metazoa</taxon>
        <taxon>Spiralia</taxon>
        <taxon>Lophotrochozoa</taxon>
        <taxon>Mollusca</taxon>
        <taxon>Gastropoda</taxon>
        <taxon>Caenogastropoda</taxon>
        <taxon>Architaenioglossa</taxon>
        <taxon>Ampullarioidea</taxon>
        <taxon>Ampullariidae</taxon>
        <taxon>Pomacea</taxon>
    </lineage>
</organism>
<feature type="compositionally biased region" description="Basic residues" evidence="1">
    <location>
        <begin position="62"/>
        <end position="73"/>
    </location>
</feature>
<dbReference type="GO" id="GO:0005634">
    <property type="term" value="C:nucleus"/>
    <property type="evidence" value="ECO:0007669"/>
    <property type="project" value="TreeGrafter"/>
</dbReference>
<feature type="domain" description="DUF4211" evidence="2">
    <location>
        <begin position="233"/>
        <end position="284"/>
    </location>
</feature>
<protein>
    <recommendedName>
        <fullName evidence="2">DUF4211 domain-containing protein</fullName>
    </recommendedName>
</protein>
<reference evidence="3 4" key="1">
    <citation type="submission" date="2018-04" db="EMBL/GenBank/DDBJ databases">
        <title>The genome of golden apple snail Pomacea canaliculata provides insight into stress tolerance and invasive adaptation.</title>
        <authorList>
            <person name="Liu C."/>
            <person name="Liu B."/>
            <person name="Ren Y."/>
            <person name="Zhang Y."/>
            <person name="Wang H."/>
            <person name="Li S."/>
            <person name="Jiang F."/>
            <person name="Yin L."/>
            <person name="Zhang G."/>
            <person name="Qian W."/>
            <person name="Fan W."/>
        </authorList>
    </citation>
    <scope>NUCLEOTIDE SEQUENCE [LARGE SCALE GENOMIC DNA]</scope>
    <source>
        <strain evidence="3">SZHN2017</strain>
        <tissue evidence="3">Muscle</tissue>
    </source>
</reference>
<evidence type="ECO:0000259" key="2">
    <source>
        <dbReference type="Pfam" id="PF13926"/>
    </source>
</evidence>
<proteinExistence type="predicted"/>